<dbReference type="RefSeq" id="WP_395120566.1">
    <property type="nucleotide sequence ID" value="NZ_CP170721.1"/>
</dbReference>
<keyword evidence="1" id="KW-1133">Transmembrane helix</keyword>
<proteinExistence type="predicted"/>
<feature type="transmembrane region" description="Helical" evidence="1">
    <location>
        <begin position="41"/>
        <end position="62"/>
    </location>
</feature>
<organism evidence="2">
    <name type="scientific">Rhodanobacter sp. FW102-FHT14D07</name>
    <dbReference type="NCBI Taxonomy" id="3351462"/>
    <lineage>
        <taxon>Bacteria</taxon>
        <taxon>Pseudomonadati</taxon>
        <taxon>Pseudomonadota</taxon>
        <taxon>Gammaproteobacteria</taxon>
        <taxon>Lysobacterales</taxon>
        <taxon>Rhodanobacteraceae</taxon>
        <taxon>Rhodanobacter</taxon>
    </lineage>
</organism>
<dbReference type="AlphaFoldDB" id="A0AB74UV39"/>
<gene>
    <name evidence="2" type="ORF">ACFYG5_17350</name>
</gene>
<protein>
    <recommendedName>
        <fullName evidence="3">Lipoprotein</fullName>
    </recommendedName>
</protein>
<evidence type="ECO:0000256" key="1">
    <source>
        <dbReference type="SAM" id="Phobius"/>
    </source>
</evidence>
<keyword evidence="1" id="KW-0812">Transmembrane</keyword>
<evidence type="ECO:0008006" key="3">
    <source>
        <dbReference type="Google" id="ProtNLM"/>
    </source>
</evidence>
<dbReference type="PROSITE" id="PS51257">
    <property type="entry name" value="PROKAR_LIPOPROTEIN"/>
    <property type="match status" value="1"/>
</dbReference>
<sequence>MNGLHRACGCAVAALAVSGCFVVQLAWWIAGGLGVSAGALLRGIGVLVAAAVLGKLAGIVGNRLRLSLLLRRLDRCLARRPRRAVRFPLPTES</sequence>
<keyword evidence="1" id="KW-0472">Membrane</keyword>
<evidence type="ECO:0000313" key="2">
    <source>
        <dbReference type="EMBL" id="XIA18299.1"/>
    </source>
</evidence>
<dbReference type="EMBL" id="CP170721">
    <property type="protein sequence ID" value="XIA18299.1"/>
    <property type="molecule type" value="Genomic_DNA"/>
</dbReference>
<feature type="transmembrane region" description="Helical" evidence="1">
    <location>
        <begin position="7"/>
        <end position="29"/>
    </location>
</feature>
<reference evidence="2" key="1">
    <citation type="submission" date="2024-10" db="EMBL/GenBank/DDBJ databases">
        <authorList>
            <person name="Lesea H.P."/>
            <person name="Kuehl J.V."/>
            <person name="Chandonia J.-M."/>
        </authorList>
    </citation>
    <scope>NUCLEOTIDE SEQUENCE</scope>
    <source>
        <strain evidence="2">FW102-FHT14D07</strain>
    </source>
</reference>
<name>A0AB74UV39_9GAMM</name>
<accession>A0AB74UV39</accession>